<proteinExistence type="predicted"/>
<dbReference type="HOGENOM" id="CLU_114601_1_2_2"/>
<dbReference type="CDD" id="cd17040">
    <property type="entry name" value="Ubl_MoaD_like"/>
    <property type="match status" value="1"/>
</dbReference>
<dbReference type="Pfam" id="PF02597">
    <property type="entry name" value="ThiS"/>
    <property type="match status" value="1"/>
</dbReference>
<protein>
    <submittedName>
        <fullName evidence="1">MoaD family protein, archaeal</fullName>
    </submittedName>
</protein>
<evidence type="ECO:0000313" key="2">
    <source>
        <dbReference type="Proteomes" id="UP000028501"/>
    </source>
</evidence>
<dbReference type="Proteomes" id="UP000028501">
    <property type="component" value="Chromosome"/>
</dbReference>
<dbReference type="InterPro" id="IPR003749">
    <property type="entry name" value="ThiS/MoaD-like"/>
</dbReference>
<dbReference type="NCBIfam" id="TIGR01687">
    <property type="entry name" value="moaD_arch"/>
    <property type="match status" value="1"/>
</dbReference>
<dbReference type="InterPro" id="IPR016155">
    <property type="entry name" value="Mopterin_synth/thiamin_S_b"/>
</dbReference>
<reference evidence="1 2" key="1">
    <citation type="submission" date="2013-07" db="EMBL/GenBank/DDBJ databases">
        <title>Genome of Archaeoglobus fulgidus.</title>
        <authorList>
            <person name="Fiebig A."/>
            <person name="Birkeland N.-K."/>
        </authorList>
    </citation>
    <scope>NUCLEOTIDE SEQUENCE [LARGE SCALE GENOMIC DNA]</scope>
    <source>
        <strain evidence="1 2">DSM 8774</strain>
    </source>
</reference>
<gene>
    <name evidence="1" type="ORF">AFULGI_00023730</name>
</gene>
<dbReference type="PANTHER" id="PTHR38031">
    <property type="entry name" value="SULFUR CARRIER PROTEIN SLR0821-RELATED"/>
    <property type="match status" value="1"/>
</dbReference>
<dbReference type="GeneID" id="24795852"/>
<dbReference type="PANTHER" id="PTHR38031:SF1">
    <property type="entry name" value="SULFUR CARRIER PROTEIN CYSO"/>
    <property type="match status" value="1"/>
</dbReference>
<evidence type="ECO:0000313" key="1">
    <source>
        <dbReference type="EMBL" id="AIG99090.1"/>
    </source>
</evidence>
<accession>A0A075WFE3</accession>
<organism evidence="1 2">
    <name type="scientific">Archaeoglobus fulgidus DSM 8774</name>
    <dbReference type="NCBI Taxonomy" id="1344584"/>
    <lineage>
        <taxon>Archaea</taxon>
        <taxon>Methanobacteriati</taxon>
        <taxon>Methanobacteriota</taxon>
        <taxon>Archaeoglobi</taxon>
        <taxon>Archaeoglobales</taxon>
        <taxon>Archaeoglobaceae</taxon>
        <taxon>Archaeoglobus</taxon>
    </lineage>
</organism>
<dbReference type="InterPro" id="IPR012675">
    <property type="entry name" value="Beta-grasp_dom_sf"/>
</dbReference>
<dbReference type="Gene3D" id="3.10.20.30">
    <property type="match status" value="1"/>
</dbReference>
<dbReference type="KEGG" id="afg:AFULGI_00023730"/>
<dbReference type="InterPro" id="IPR010038">
    <property type="entry name" value="MoaD_arc-typ"/>
</dbReference>
<dbReference type="SUPFAM" id="SSF54285">
    <property type="entry name" value="MoaD/ThiS"/>
    <property type="match status" value="1"/>
</dbReference>
<sequence length="89" mass="10117">MKVRIEFYATLREKYGKSIEVECDSTLRGAFMAAAEKLGKDFLKEVFDERGNFRDDRIITVNGRNIKDEMIEKLSENARIAVFPPVAGG</sequence>
<dbReference type="InterPro" id="IPR052045">
    <property type="entry name" value="Sulfur_Carrier/Prot_Modifier"/>
</dbReference>
<dbReference type="RefSeq" id="WP_010879596.1">
    <property type="nucleotide sequence ID" value="NZ_CP006577.1"/>
</dbReference>
<name>A0A075WFE3_ARCFL</name>
<dbReference type="AlphaFoldDB" id="A0A075WFE3"/>
<dbReference type="EMBL" id="CP006577">
    <property type="protein sequence ID" value="AIG99090.1"/>
    <property type="molecule type" value="Genomic_DNA"/>
</dbReference>